<dbReference type="InterPro" id="IPR011006">
    <property type="entry name" value="CheY-like_superfamily"/>
</dbReference>
<evidence type="ECO:0000259" key="3">
    <source>
        <dbReference type="PROSITE" id="PS50110"/>
    </source>
</evidence>
<dbReference type="InterPro" id="IPR001789">
    <property type="entry name" value="Sig_transdc_resp-reg_receiver"/>
</dbReference>
<feature type="modified residue" description="4-aspartylphosphate" evidence="2">
    <location>
        <position position="75"/>
    </location>
</feature>
<dbReference type="PANTHER" id="PTHR44591">
    <property type="entry name" value="STRESS RESPONSE REGULATOR PROTEIN 1"/>
    <property type="match status" value="1"/>
</dbReference>
<dbReference type="AlphaFoldDB" id="A0A290Q5F6"/>
<proteinExistence type="predicted"/>
<dbReference type="Pfam" id="PF00072">
    <property type="entry name" value="Response_reg"/>
    <property type="match status" value="1"/>
</dbReference>
<dbReference type="Proteomes" id="UP000217265">
    <property type="component" value="Chromosome"/>
</dbReference>
<gene>
    <name evidence="4" type="ORF">CMV30_05795</name>
</gene>
<dbReference type="Gene3D" id="3.40.50.2300">
    <property type="match status" value="1"/>
</dbReference>
<dbReference type="SUPFAM" id="SSF52172">
    <property type="entry name" value="CheY-like"/>
    <property type="match status" value="1"/>
</dbReference>
<evidence type="ECO:0000256" key="2">
    <source>
        <dbReference type="PROSITE-ProRule" id="PRU00169"/>
    </source>
</evidence>
<organism evidence="4 5">
    <name type="scientific">Nibricoccus aquaticus</name>
    <dbReference type="NCBI Taxonomy" id="2576891"/>
    <lineage>
        <taxon>Bacteria</taxon>
        <taxon>Pseudomonadati</taxon>
        <taxon>Verrucomicrobiota</taxon>
        <taxon>Opitutia</taxon>
        <taxon>Opitutales</taxon>
        <taxon>Opitutaceae</taxon>
        <taxon>Nibricoccus</taxon>
    </lineage>
</organism>
<sequence>MSEQPPVSLDEWMDDAAVDADHQVPRILLVDDDEVLRMVQAHFLRRFGYHVDAASDGMGAIKHLNAQPADLVITDMVMPGTDGVQLIQHLRKHHPAVKIVAISGGGPMAPDLMTDIARALGADATLMKPFTLIALLKAVRALMAPPRGG</sequence>
<dbReference type="OrthoDB" id="9797769at2"/>
<dbReference type="PROSITE" id="PS50110">
    <property type="entry name" value="RESPONSE_REGULATORY"/>
    <property type="match status" value="1"/>
</dbReference>
<keyword evidence="5" id="KW-1185">Reference proteome</keyword>
<dbReference type="PANTHER" id="PTHR44591:SF23">
    <property type="entry name" value="CHEY SUBFAMILY"/>
    <property type="match status" value="1"/>
</dbReference>
<name>A0A290Q5F6_9BACT</name>
<dbReference type="CDD" id="cd17546">
    <property type="entry name" value="REC_hyHK_CKI1_RcsC-like"/>
    <property type="match status" value="1"/>
</dbReference>
<dbReference type="InterPro" id="IPR050595">
    <property type="entry name" value="Bact_response_regulator"/>
</dbReference>
<keyword evidence="1 2" id="KW-0597">Phosphoprotein</keyword>
<reference evidence="4 5" key="1">
    <citation type="submission" date="2017-09" db="EMBL/GenBank/DDBJ databases">
        <title>Complete genome sequence of Verrucomicrobial strain HZ-65, isolated from freshwater.</title>
        <authorList>
            <person name="Choi A."/>
        </authorList>
    </citation>
    <scope>NUCLEOTIDE SEQUENCE [LARGE SCALE GENOMIC DNA]</scope>
    <source>
        <strain evidence="4 5">HZ-65</strain>
    </source>
</reference>
<evidence type="ECO:0000256" key="1">
    <source>
        <dbReference type="ARBA" id="ARBA00022553"/>
    </source>
</evidence>
<evidence type="ECO:0000313" key="4">
    <source>
        <dbReference type="EMBL" id="ATC63507.1"/>
    </source>
</evidence>
<dbReference type="EMBL" id="CP023344">
    <property type="protein sequence ID" value="ATC63507.1"/>
    <property type="molecule type" value="Genomic_DNA"/>
</dbReference>
<dbReference type="KEGG" id="vbh:CMV30_05795"/>
<dbReference type="SMART" id="SM00448">
    <property type="entry name" value="REC"/>
    <property type="match status" value="1"/>
</dbReference>
<dbReference type="GO" id="GO:0000160">
    <property type="term" value="P:phosphorelay signal transduction system"/>
    <property type="evidence" value="ECO:0007669"/>
    <property type="project" value="InterPro"/>
</dbReference>
<feature type="domain" description="Response regulatory" evidence="3">
    <location>
        <begin position="26"/>
        <end position="143"/>
    </location>
</feature>
<protein>
    <submittedName>
        <fullName evidence="4">Response regulator</fullName>
    </submittedName>
</protein>
<dbReference type="RefSeq" id="WP_096055139.1">
    <property type="nucleotide sequence ID" value="NZ_CP023344.1"/>
</dbReference>
<accession>A0A290Q5F6</accession>
<evidence type="ECO:0000313" key="5">
    <source>
        <dbReference type="Proteomes" id="UP000217265"/>
    </source>
</evidence>